<name>A0A6D2KUG0_9BRAS</name>
<dbReference type="Pfam" id="PF00295">
    <property type="entry name" value="Glyco_hydro_28"/>
    <property type="match status" value="1"/>
</dbReference>
<dbReference type="InterPro" id="IPR051801">
    <property type="entry name" value="GH28_Enzymes"/>
</dbReference>
<accession>A0A6D2KUG0</accession>
<keyword evidence="6" id="KW-1185">Reference proteome</keyword>
<reference evidence="5" key="1">
    <citation type="submission" date="2020-01" db="EMBL/GenBank/DDBJ databases">
        <authorList>
            <person name="Mishra B."/>
        </authorList>
    </citation>
    <scope>NUCLEOTIDE SEQUENCE [LARGE SCALE GENOMIC DNA]</scope>
</reference>
<dbReference type="GO" id="GO:0004650">
    <property type="term" value="F:polygalacturonase activity"/>
    <property type="evidence" value="ECO:0007669"/>
    <property type="project" value="InterPro"/>
</dbReference>
<evidence type="ECO:0000256" key="1">
    <source>
        <dbReference type="ARBA" id="ARBA00008834"/>
    </source>
</evidence>
<evidence type="ECO:0008006" key="7">
    <source>
        <dbReference type="Google" id="ProtNLM"/>
    </source>
</evidence>
<keyword evidence="3 4" id="KW-0326">Glycosidase</keyword>
<dbReference type="SMART" id="SM00710">
    <property type="entry name" value="PbH1"/>
    <property type="match status" value="3"/>
</dbReference>
<sequence length="441" mass="48256">MFGFAMMESRIESSYKGIEYEALNCRKHRAILPDFGAIGDGKTSNTKAFREAVSKLTPLAADGGVQLIVPPGKWLTGSFNLTSHFTLFIQQGATILASQDESEYPMLPRLPSYPDARFASLIYGSNLTDVVITGDKGTINGQGKSWWLKYRSGGFANISRPLLIEIVFSKNIQISDINLIDSPMWNIHPVYCKNVIIKNIKIDAPIDSPNTDGINPDSCTNTLIEDCNITSGDDCIAVKSGIDQYGISTGIPTQQLSIRRLTCVSPHSAGVALGSEMSGGIKDVRIEDVTLINTESAIRIKTGIGRGGYVKDIFARRFTMKTMKFVFWMTGSYALHPTGKALPEVSNINYRDMTAENVTISAQLEGIENHPFKGICMSNVTIALSPITKKMQWNCTDVAGVTSRVKPEPCSLLPDKGTKLDCDFPTDKIPIESVVLKKCYA</sequence>
<dbReference type="PANTHER" id="PTHR31339">
    <property type="entry name" value="PECTIN LYASE-RELATED"/>
    <property type="match status" value="1"/>
</dbReference>
<dbReference type="InterPro" id="IPR011050">
    <property type="entry name" value="Pectin_lyase_fold/virulence"/>
</dbReference>
<dbReference type="Proteomes" id="UP000467841">
    <property type="component" value="Unassembled WGS sequence"/>
</dbReference>
<dbReference type="InterPro" id="IPR012334">
    <property type="entry name" value="Pectin_lyas_fold"/>
</dbReference>
<dbReference type="SUPFAM" id="SSF51126">
    <property type="entry name" value="Pectin lyase-like"/>
    <property type="match status" value="1"/>
</dbReference>
<dbReference type="PANTHER" id="PTHR31339:SF78">
    <property type="entry name" value="POLYGALACTURONASE"/>
    <property type="match status" value="1"/>
</dbReference>
<dbReference type="InterPro" id="IPR006626">
    <property type="entry name" value="PbH1"/>
</dbReference>
<dbReference type="OrthoDB" id="187139at2759"/>
<gene>
    <name evidence="5" type="ORF">MERR_LOCUS43253</name>
</gene>
<dbReference type="EMBL" id="CACVBM020001618">
    <property type="protein sequence ID" value="CAA7056017.1"/>
    <property type="molecule type" value="Genomic_DNA"/>
</dbReference>
<evidence type="ECO:0000313" key="5">
    <source>
        <dbReference type="EMBL" id="CAA7056017.1"/>
    </source>
</evidence>
<keyword evidence="2 4" id="KW-0378">Hydrolase</keyword>
<dbReference type="AlphaFoldDB" id="A0A6D2KUG0"/>
<dbReference type="Gene3D" id="2.160.20.10">
    <property type="entry name" value="Single-stranded right-handed beta-helix, Pectin lyase-like"/>
    <property type="match status" value="1"/>
</dbReference>
<evidence type="ECO:0000313" key="6">
    <source>
        <dbReference type="Proteomes" id="UP000467841"/>
    </source>
</evidence>
<organism evidence="5 6">
    <name type="scientific">Microthlaspi erraticum</name>
    <dbReference type="NCBI Taxonomy" id="1685480"/>
    <lineage>
        <taxon>Eukaryota</taxon>
        <taxon>Viridiplantae</taxon>
        <taxon>Streptophyta</taxon>
        <taxon>Embryophyta</taxon>
        <taxon>Tracheophyta</taxon>
        <taxon>Spermatophyta</taxon>
        <taxon>Magnoliopsida</taxon>
        <taxon>eudicotyledons</taxon>
        <taxon>Gunneridae</taxon>
        <taxon>Pentapetalae</taxon>
        <taxon>rosids</taxon>
        <taxon>malvids</taxon>
        <taxon>Brassicales</taxon>
        <taxon>Brassicaceae</taxon>
        <taxon>Coluteocarpeae</taxon>
        <taxon>Microthlaspi</taxon>
    </lineage>
</organism>
<comment type="similarity">
    <text evidence="1 4">Belongs to the glycosyl hydrolase 28 family.</text>
</comment>
<evidence type="ECO:0000256" key="2">
    <source>
        <dbReference type="ARBA" id="ARBA00022801"/>
    </source>
</evidence>
<protein>
    <recommendedName>
        <fullName evidence="7">Pectate lyase superfamily protein domain-containing protein</fullName>
    </recommendedName>
</protein>
<proteinExistence type="inferred from homology"/>
<evidence type="ECO:0000256" key="4">
    <source>
        <dbReference type="RuleBase" id="RU361169"/>
    </source>
</evidence>
<dbReference type="GO" id="GO:0005975">
    <property type="term" value="P:carbohydrate metabolic process"/>
    <property type="evidence" value="ECO:0007669"/>
    <property type="project" value="InterPro"/>
</dbReference>
<evidence type="ECO:0000256" key="3">
    <source>
        <dbReference type="ARBA" id="ARBA00023295"/>
    </source>
</evidence>
<comment type="caution">
    <text evidence="5">The sequence shown here is derived from an EMBL/GenBank/DDBJ whole genome shotgun (WGS) entry which is preliminary data.</text>
</comment>
<dbReference type="InterPro" id="IPR000743">
    <property type="entry name" value="Glyco_hydro_28"/>
</dbReference>